<evidence type="ECO:0000313" key="2">
    <source>
        <dbReference type="EMBL" id="KAH7009163.1"/>
    </source>
</evidence>
<comment type="caution">
    <text evidence="2">The sequence shown here is derived from an EMBL/GenBank/DDBJ whole genome shotgun (WGS) entry which is preliminary data.</text>
</comment>
<feature type="signal peptide" evidence="1">
    <location>
        <begin position="1"/>
        <end position="19"/>
    </location>
</feature>
<keyword evidence="1" id="KW-0732">Signal</keyword>
<accession>A0ABQ8FPT0</accession>
<dbReference type="PROSITE" id="PS51257">
    <property type="entry name" value="PROKAR_LIPOPROTEIN"/>
    <property type="match status" value="1"/>
</dbReference>
<evidence type="ECO:0008006" key="4">
    <source>
        <dbReference type="Google" id="ProtNLM"/>
    </source>
</evidence>
<reference evidence="2 3" key="1">
    <citation type="journal article" date="2021" name="Nat. Commun.">
        <title>Genetic determinants of endophytism in the Arabidopsis root mycobiome.</title>
        <authorList>
            <person name="Mesny F."/>
            <person name="Miyauchi S."/>
            <person name="Thiergart T."/>
            <person name="Pickel B."/>
            <person name="Atanasova L."/>
            <person name="Karlsson M."/>
            <person name="Huettel B."/>
            <person name="Barry K.W."/>
            <person name="Haridas S."/>
            <person name="Chen C."/>
            <person name="Bauer D."/>
            <person name="Andreopoulos W."/>
            <person name="Pangilinan J."/>
            <person name="LaButti K."/>
            <person name="Riley R."/>
            <person name="Lipzen A."/>
            <person name="Clum A."/>
            <person name="Drula E."/>
            <person name="Henrissat B."/>
            <person name="Kohler A."/>
            <person name="Grigoriev I.V."/>
            <person name="Martin F.M."/>
            <person name="Hacquard S."/>
        </authorList>
    </citation>
    <scope>NUCLEOTIDE SEQUENCE [LARGE SCALE GENOMIC DNA]</scope>
    <source>
        <strain evidence="2 3">MPI-SDFR-AT-0080</strain>
    </source>
</reference>
<dbReference type="SUPFAM" id="SSF49695">
    <property type="entry name" value="gamma-Crystallin-like"/>
    <property type="match status" value="1"/>
</dbReference>
<organism evidence="2 3">
    <name type="scientific">Macrophomina phaseolina</name>
    <dbReference type="NCBI Taxonomy" id="35725"/>
    <lineage>
        <taxon>Eukaryota</taxon>
        <taxon>Fungi</taxon>
        <taxon>Dikarya</taxon>
        <taxon>Ascomycota</taxon>
        <taxon>Pezizomycotina</taxon>
        <taxon>Dothideomycetes</taxon>
        <taxon>Dothideomycetes incertae sedis</taxon>
        <taxon>Botryosphaeriales</taxon>
        <taxon>Botryosphaeriaceae</taxon>
        <taxon>Macrophomina</taxon>
    </lineage>
</organism>
<feature type="chain" id="PRO_5045831136" description="Beta/gamma crystallin" evidence="1">
    <location>
        <begin position="20"/>
        <end position="129"/>
    </location>
</feature>
<gene>
    <name evidence="2" type="ORF">B0J12DRAFT_706188</name>
</gene>
<dbReference type="Proteomes" id="UP000774617">
    <property type="component" value="Unassembled WGS sequence"/>
</dbReference>
<evidence type="ECO:0000256" key="1">
    <source>
        <dbReference type="SAM" id="SignalP"/>
    </source>
</evidence>
<protein>
    <recommendedName>
        <fullName evidence="4">Beta/gamma crystallin</fullName>
    </recommendedName>
</protein>
<name>A0ABQ8FPT0_9PEZI</name>
<dbReference type="Gene3D" id="2.60.20.10">
    <property type="entry name" value="Crystallins"/>
    <property type="match status" value="1"/>
</dbReference>
<evidence type="ECO:0000313" key="3">
    <source>
        <dbReference type="Proteomes" id="UP000774617"/>
    </source>
</evidence>
<proteinExistence type="predicted"/>
<dbReference type="Pfam" id="PF03995">
    <property type="entry name" value="Inhibitor_I36"/>
    <property type="match status" value="1"/>
</dbReference>
<dbReference type="EMBL" id="JAGTJR010000116">
    <property type="protein sequence ID" value="KAH7009163.1"/>
    <property type="molecule type" value="Genomic_DNA"/>
</dbReference>
<sequence>MHTIKSAVACLAVVGCALAAPTALTESIEAPKSAKAGRLAARASYWIQFWKDVSFTGENIFLENQQTGVCYNLPGNWNDKMSSVQVSDGHSCRYWKDSSCTGSVFGGTDQDWAALPSGFSDQVTYWRCS</sequence>
<dbReference type="InterPro" id="IPR011024">
    <property type="entry name" value="G_crystallin-like"/>
</dbReference>
<keyword evidence="3" id="KW-1185">Reference proteome</keyword>